<dbReference type="PANTHER" id="PTHR33387">
    <property type="entry name" value="RMLC-LIKE JELLY ROLL FOLD PROTEIN"/>
    <property type="match status" value="1"/>
</dbReference>
<comment type="caution">
    <text evidence="2">The sequence shown here is derived from an EMBL/GenBank/DDBJ whole genome shotgun (WGS) entry which is preliminary data.</text>
</comment>
<keyword evidence="3" id="KW-1185">Reference proteome</keyword>
<dbReference type="RefSeq" id="WP_180158039.1">
    <property type="nucleotide sequence ID" value="NZ_JACCEM010000011.1"/>
</dbReference>
<reference evidence="2 3" key="1">
    <citation type="submission" date="2020-07" db="EMBL/GenBank/DDBJ databases">
        <title>Taxonomic revisions and descriptions of new bacterial species based on genomic comparisons in the high-G+C-content subgroup of the family Alcaligenaceae.</title>
        <authorList>
            <person name="Szabo A."/>
            <person name="Felfoldi T."/>
        </authorList>
    </citation>
    <scope>NUCLEOTIDE SEQUENCE [LARGE SCALE GENOMIC DNA]</scope>
    <source>
        <strain evidence="2 3">LMG 24012</strain>
    </source>
</reference>
<gene>
    <name evidence="2" type="ORF">H0A72_18800</name>
</gene>
<dbReference type="InterPro" id="IPR014710">
    <property type="entry name" value="RmlC-like_jellyroll"/>
</dbReference>
<feature type="domain" description="DUF985" evidence="1">
    <location>
        <begin position="8"/>
        <end position="145"/>
    </location>
</feature>
<dbReference type="PANTHER" id="PTHR33387:SF3">
    <property type="entry name" value="DUF985 DOMAIN-CONTAINING PROTEIN"/>
    <property type="match status" value="1"/>
</dbReference>
<dbReference type="SUPFAM" id="SSF51182">
    <property type="entry name" value="RmlC-like cupins"/>
    <property type="match status" value="1"/>
</dbReference>
<dbReference type="InterPro" id="IPR011051">
    <property type="entry name" value="RmlC_Cupin_sf"/>
</dbReference>
<dbReference type="InterPro" id="IPR039935">
    <property type="entry name" value="YML079W-like"/>
</dbReference>
<organism evidence="2 3">
    <name type="scientific">Parapusillimonas granuli</name>
    <dbReference type="NCBI Taxonomy" id="380911"/>
    <lineage>
        <taxon>Bacteria</taxon>
        <taxon>Pseudomonadati</taxon>
        <taxon>Pseudomonadota</taxon>
        <taxon>Betaproteobacteria</taxon>
        <taxon>Burkholderiales</taxon>
        <taxon>Alcaligenaceae</taxon>
        <taxon>Parapusillimonas</taxon>
    </lineage>
</organism>
<evidence type="ECO:0000313" key="2">
    <source>
        <dbReference type="EMBL" id="NYT51365.1"/>
    </source>
</evidence>
<protein>
    <submittedName>
        <fullName evidence="2">Cupin domain-containing protein</fullName>
    </submittedName>
</protein>
<dbReference type="Pfam" id="PF06172">
    <property type="entry name" value="Cupin_5"/>
    <property type="match status" value="1"/>
</dbReference>
<evidence type="ECO:0000313" key="3">
    <source>
        <dbReference type="Proteomes" id="UP000559809"/>
    </source>
</evidence>
<dbReference type="CDD" id="cd06121">
    <property type="entry name" value="cupin_YML079wp"/>
    <property type="match status" value="1"/>
</dbReference>
<dbReference type="InterPro" id="IPR009327">
    <property type="entry name" value="Cupin_DUF985"/>
</dbReference>
<evidence type="ECO:0000259" key="1">
    <source>
        <dbReference type="Pfam" id="PF06172"/>
    </source>
</evidence>
<name>A0A853FZ51_9BURK</name>
<dbReference type="AlphaFoldDB" id="A0A853FZ51"/>
<dbReference type="Proteomes" id="UP000559809">
    <property type="component" value="Unassembled WGS sequence"/>
</dbReference>
<proteinExistence type="predicted"/>
<accession>A0A853FZ51</accession>
<dbReference type="Gene3D" id="2.60.120.10">
    <property type="entry name" value="Jelly Rolls"/>
    <property type="match status" value="1"/>
</dbReference>
<sequence length="168" mass="18478">MADPSVVEKLIRRYGLLPHPEGGFYAETYRSPQRVLRSAGGAGRSACTAIYYLLDRQAHSAWHRIASDEMWHFYLGSPLDIHILGDHGAVETRRLGNPLEHEAASFQVLVPAGCWFGAELAEAGGYALAGCTVAPGFEFSEFELAEPDALLRAYPGHEALIRRLARAR</sequence>
<dbReference type="EMBL" id="JACCEM010000011">
    <property type="protein sequence ID" value="NYT51365.1"/>
    <property type="molecule type" value="Genomic_DNA"/>
</dbReference>